<evidence type="ECO:0008006" key="4">
    <source>
        <dbReference type="Google" id="ProtNLM"/>
    </source>
</evidence>
<protein>
    <recommendedName>
        <fullName evidence="4">Aminotransferase</fullName>
    </recommendedName>
</protein>
<dbReference type="SUPFAM" id="SSF53383">
    <property type="entry name" value="PLP-dependent transferases"/>
    <property type="match status" value="1"/>
</dbReference>
<dbReference type="InterPro" id="IPR015421">
    <property type="entry name" value="PyrdxlP-dep_Trfase_major"/>
</dbReference>
<evidence type="ECO:0000256" key="1">
    <source>
        <dbReference type="ARBA" id="ARBA00008954"/>
    </source>
</evidence>
<dbReference type="PANTHER" id="PTHR43094">
    <property type="entry name" value="AMINOTRANSFERASE"/>
    <property type="match status" value="1"/>
</dbReference>
<dbReference type="PIRSF" id="PIRSF000521">
    <property type="entry name" value="Transaminase_4ab_Lys_Orn"/>
    <property type="match status" value="1"/>
</dbReference>
<dbReference type="PANTHER" id="PTHR43094:SF1">
    <property type="entry name" value="AMINOTRANSFERASE CLASS-III"/>
    <property type="match status" value="1"/>
</dbReference>
<dbReference type="InterPro" id="IPR005814">
    <property type="entry name" value="Aminotrans_3"/>
</dbReference>
<comment type="similarity">
    <text evidence="1">Belongs to the class-III pyridoxal-phosphate-dependent aminotransferase family.</text>
</comment>
<dbReference type="Gene3D" id="3.90.1150.10">
    <property type="entry name" value="Aspartate Aminotransferase, domain 1"/>
    <property type="match status" value="2"/>
</dbReference>
<accession>A0A6C0LTD8</accession>
<dbReference type="PROSITE" id="PS00600">
    <property type="entry name" value="AA_TRANSFER_CLASS_3"/>
    <property type="match status" value="1"/>
</dbReference>
<evidence type="ECO:0000256" key="2">
    <source>
        <dbReference type="ARBA" id="ARBA00022898"/>
    </source>
</evidence>
<proteinExistence type="inferred from homology"/>
<organism evidence="3">
    <name type="scientific">viral metagenome</name>
    <dbReference type="NCBI Taxonomy" id="1070528"/>
    <lineage>
        <taxon>unclassified sequences</taxon>
        <taxon>metagenomes</taxon>
        <taxon>organismal metagenomes</taxon>
    </lineage>
</organism>
<dbReference type="AlphaFoldDB" id="A0A6C0LTD8"/>
<dbReference type="CDD" id="cd00610">
    <property type="entry name" value="OAT_like"/>
    <property type="match status" value="1"/>
</dbReference>
<dbReference type="InterPro" id="IPR049704">
    <property type="entry name" value="Aminotrans_3_PPA_site"/>
</dbReference>
<evidence type="ECO:0000313" key="3">
    <source>
        <dbReference type="EMBL" id="QHU33867.1"/>
    </source>
</evidence>
<dbReference type="Pfam" id="PF00202">
    <property type="entry name" value="Aminotran_3"/>
    <property type="match status" value="1"/>
</dbReference>
<dbReference type="GO" id="GO:0008483">
    <property type="term" value="F:transaminase activity"/>
    <property type="evidence" value="ECO:0007669"/>
    <property type="project" value="InterPro"/>
</dbReference>
<dbReference type="GO" id="GO:0030170">
    <property type="term" value="F:pyridoxal phosphate binding"/>
    <property type="evidence" value="ECO:0007669"/>
    <property type="project" value="InterPro"/>
</dbReference>
<sequence>MRQLINSRLKTWSQKSFDKLPNIISSRGCWLMDSKGKKYFDLTSQAISCNLGHTVPHSVKKAVLNQLNTVPYVYGGLARTPIVDDLIHELGQVTPPHLTGFLFPSSGSEANEAAIRIANMATGRKNVLSVKGSYHGGTTLTLAVSDDCRRVSVDGCINDNIIARNTSDVISNINSSLSCLIIEPVIGSGGVYSYSQEWWDEVTDMCKKNGVIVICDEVMVGFGRTGSWWAHERYTNFKPDIMTMAKGMTSSWAPLSAVVISDDLKKHFETTSIGYGSTWSAHPLSVAVAVANIRELRNNNVIEHVKKTEKLFGNHVKAIASQSSLFNNNIRHPGGFFACIDFATNDQDIVNHFKISLLEHGIMNMMRPGLFHIAPPLNTTEEELNECFKRVSNAVVSTSIKYGL</sequence>
<dbReference type="Gene3D" id="3.40.640.10">
    <property type="entry name" value="Type I PLP-dependent aspartate aminotransferase-like (Major domain)"/>
    <property type="match status" value="2"/>
</dbReference>
<reference evidence="3" key="1">
    <citation type="journal article" date="2020" name="Nature">
        <title>Giant virus diversity and host interactions through global metagenomics.</title>
        <authorList>
            <person name="Schulz F."/>
            <person name="Roux S."/>
            <person name="Paez-Espino D."/>
            <person name="Jungbluth S."/>
            <person name="Walsh D.A."/>
            <person name="Denef V.J."/>
            <person name="McMahon K.D."/>
            <person name="Konstantinidis K.T."/>
            <person name="Eloe-Fadrosh E.A."/>
            <person name="Kyrpides N.C."/>
            <person name="Woyke T."/>
        </authorList>
    </citation>
    <scope>NUCLEOTIDE SEQUENCE</scope>
    <source>
        <strain evidence="3">GVMAG-S-1016704-142</strain>
    </source>
</reference>
<dbReference type="GO" id="GO:0005829">
    <property type="term" value="C:cytosol"/>
    <property type="evidence" value="ECO:0007669"/>
    <property type="project" value="TreeGrafter"/>
</dbReference>
<dbReference type="InterPro" id="IPR015422">
    <property type="entry name" value="PyrdxlP-dep_Trfase_small"/>
</dbReference>
<name>A0A6C0LTD8_9ZZZZ</name>
<dbReference type="InterPro" id="IPR015424">
    <property type="entry name" value="PyrdxlP-dep_Trfase"/>
</dbReference>
<dbReference type="EMBL" id="MN740564">
    <property type="protein sequence ID" value="QHU33867.1"/>
    <property type="molecule type" value="Genomic_DNA"/>
</dbReference>
<keyword evidence="2" id="KW-0663">Pyridoxal phosphate</keyword>